<proteinExistence type="predicted"/>
<reference evidence="1 2" key="1">
    <citation type="journal article" date="2019" name="Nat. Ecol. Evol.">
        <title>Megaphylogeny resolves global patterns of mushroom evolution.</title>
        <authorList>
            <person name="Varga T."/>
            <person name="Krizsan K."/>
            <person name="Foldi C."/>
            <person name="Dima B."/>
            <person name="Sanchez-Garcia M."/>
            <person name="Sanchez-Ramirez S."/>
            <person name="Szollosi G.J."/>
            <person name="Szarkandi J.G."/>
            <person name="Papp V."/>
            <person name="Albert L."/>
            <person name="Andreopoulos W."/>
            <person name="Angelini C."/>
            <person name="Antonin V."/>
            <person name="Barry K.W."/>
            <person name="Bougher N.L."/>
            <person name="Buchanan P."/>
            <person name="Buyck B."/>
            <person name="Bense V."/>
            <person name="Catcheside P."/>
            <person name="Chovatia M."/>
            <person name="Cooper J."/>
            <person name="Damon W."/>
            <person name="Desjardin D."/>
            <person name="Finy P."/>
            <person name="Geml J."/>
            <person name="Haridas S."/>
            <person name="Hughes K."/>
            <person name="Justo A."/>
            <person name="Karasinski D."/>
            <person name="Kautmanova I."/>
            <person name="Kiss B."/>
            <person name="Kocsube S."/>
            <person name="Kotiranta H."/>
            <person name="LaButti K.M."/>
            <person name="Lechner B.E."/>
            <person name="Liimatainen K."/>
            <person name="Lipzen A."/>
            <person name="Lukacs Z."/>
            <person name="Mihaltcheva S."/>
            <person name="Morgado L.N."/>
            <person name="Niskanen T."/>
            <person name="Noordeloos M.E."/>
            <person name="Ohm R.A."/>
            <person name="Ortiz-Santana B."/>
            <person name="Ovrebo C."/>
            <person name="Racz N."/>
            <person name="Riley R."/>
            <person name="Savchenko A."/>
            <person name="Shiryaev A."/>
            <person name="Soop K."/>
            <person name="Spirin V."/>
            <person name="Szebenyi C."/>
            <person name="Tomsovsky M."/>
            <person name="Tulloss R.E."/>
            <person name="Uehling J."/>
            <person name="Grigoriev I.V."/>
            <person name="Vagvolgyi C."/>
            <person name="Papp T."/>
            <person name="Martin F.M."/>
            <person name="Miettinen O."/>
            <person name="Hibbett D.S."/>
            <person name="Nagy L.G."/>
        </authorList>
    </citation>
    <scope>NUCLEOTIDE SEQUENCE [LARGE SCALE GENOMIC DNA]</scope>
    <source>
        <strain evidence="1 2">NL-1719</strain>
    </source>
</reference>
<dbReference type="EMBL" id="ML208390">
    <property type="protein sequence ID" value="TFK66949.1"/>
    <property type="molecule type" value="Genomic_DNA"/>
</dbReference>
<gene>
    <name evidence="1" type="ORF">BDN72DRAFT_843644</name>
</gene>
<keyword evidence="2" id="KW-1185">Reference proteome</keyword>
<accession>A0ACD3ANX7</accession>
<evidence type="ECO:0000313" key="1">
    <source>
        <dbReference type="EMBL" id="TFK66949.1"/>
    </source>
</evidence>
<dbReference type="Proteomes" id="UP000308600">
    <property type="component" value="Unassembled WGS sequence"/>
</dbReference>
<organism evidence="1 2">
    <name type="scientific">Pluteus cervinus</name>
    <dbReference type="NCBI Taxonomy" id="181527"/>
    <lineage>
        <taxon>Eukaryota</taxon>
        <taxon>Fungi</taxon>
        <taxon>Dikarya</taxon>
        <taxon>Basidiomycota</taxon>
        <taxon>Agaricomycotina</taxon>
        <taxon>Agaricomycetes</taxon>
        <taxon>Agaricomycetidae</taxon>
        <taxon>Agaricales</taxon>
        <taxon>Pluteineae</taxon>
        <taxon>Pluteaceae</taxon>
        <taxon>Pluteus</taxon>
    </lineage>
</organism>
<protein>
    <submittedName>
        <fullName evidence="1">Uncharacterized protein</fullName>
    </submittedName>
</protein>
<evidence type="ECO:0000313" key="2">
    <source>
        <dbReference type="Proteomes" id="UP000308600"/>
    </source>
</evidence>
<sequence length="599" mass="68095">MTPGISITPLAGMNDLPRELVLEIIRLDAYRNILTIAQLSRYLNSIATSSYFHQGPDPHHLNSVTLHFNGIDTTMPSNSGCTARNPKAIPAASEQSFDILTMLSIAFNIQTLGKLVWVFTGSRSGNIKPGQPIPTWQFTTHINRLTMFLRRLIRIDKIHLIFKVDIGVPPEWPHASGLLQLDRWTVAMVDLLNACMEKLKTNPKSVEEFQMEGPILMIQRSYQIHDDLRRRLGAFVGFFKSTTEAKRNPTLDGRTWCISRPGRLPLSEVERNISLSPDARSVLGSIQKLKISFEALLHPPLCEWTYQVISFAPLTSLILENINFYPYNCDILFSWLCPALQHLEDLTIRRCHFEKPQWVAKLLESLPRLKHCHLDTHLSYYKIRPQQIVSCNLPNLSTFTAPVEFIHLIRPKGFQVFVDRVLKKPNSLKKLRVVVSRDGDGFKHLRDAGRDYVKGILQAYLDVPWIILDTEAVSQHYYNCVFAFPGSAQGLGKDKRVSVSLARVVKELVMSEKTIRSFVRWHMEGFLDFLGVLNGLKVVSVVAPITMTSAIDGREWMKGREWVNSGVFDLLKSACQSLERIGLQLEGAGRRIVIHVHEF</sequence>
<name>A0ACD3ANX7_9AGAR</name>